<keyword evidence="2" id="KW-1185">Reference proteome</keyword>
<proteinExistence type="predicted"/>
<dbReference type="AlphaFoldDB" id="A0AAV3ZZB2"/>
<sequence>MNQDPANDAVHQAHTRRSGQTVFPDWSKLGYLLTISSSQGQAQHGRPSYPFSARRTQASNEKLTCSGLGFEPRTSNLVANCPTR</sequence>
<accession>A0AAV3ZZB2</accession>
<gene>
    <name evidence="1" type="ORF">PoB_002578400</name>
</gene>
<dbReference type="EMBL" id="BLXT01002986">
    <property type="protein sequence ID" value="GFN99278.1"/>
    <property type="molecule type" value="Genomic_DNA"/>
</dbReference>
<comment type="caution">
    <text evidence="1">The sequence shown here is derived from an EMBL/GenBank/DDBJ whole genome shotgun (WGS) entry which is preliminary data.</text>
</comment>
<name>A0AAV3ZZB2_9GAST</name>
<dbReference type="Proteomes" id="UP000735302">
    <property type="component" value="Unassembled WGS sequence"/>
</dbReference>
<evidence type="ECO:0000313" key="2">
    <source>
        <dbReference type="Proteomes" id="UP000735302"/>
    </source>
</evidence>
<organism evidence="1 2">
    <name type="scientific">Plakobranchus ocellatus</name>
    <dbReference type="NCBI Taxonomy" id="259542"/>
    <lineage>
        <taxon>Eukaryota</taxon>
        <taxon>Metazoa</taxon>
        <taxon>Spiralia</taxon>
        <taxon>Lophotrochozoa</taxon>
        <taxon>Mollusca</taxon>
        <taxon>Gastropoda</taxon>
        <taxon>Heterobranchia</taxon>
        <taxon>Euthyneura</taxon>
        <taxon>Panpulmonata</taxon>
        <taxon>Sacoglossa</taxon>
        <taxon>Placobranchoidea</taxon>
        <taxon>Plakobranchidae</taxon>
        <taxon>Plakobranchus</taxon>
    </lineage>
</organism>
<reference evidence="1 2" key="1">
    <citation type="journal article" date="2021" name="Elife">
        <title>Chloroplast acquisition without the gene transfer in kleptoplastic sea slugs, Plakobranchus ocellatus.</title>
        <authorList>
            <person name="Maeda T."/>
            <person name="Takahashi S."/>
            <person name="Yoshida T."/>
            <person name="Shimamura S."/>
            <person name="Takaki Y."/>
            <person name="Nagai Y."/>
            <person name="Toyoda A."/>
            <person name="Suzuki Y."/>
            <person name="Arimoto A."/>
            <person name="Ishii H."/>
            <person name="Satoh N."/>
            <person name="Nishiyama T."/>
            <person name="Hasebe M."/>
            <person name="Maruyama T."/>
            <person name="Minagawa J."/>
            <person name="Obokata J."/>
            <person name="Shigenobu S."/>
        </authorList>
    </citation>
    <scope>NUCLEOTIDE SEQUENCE [LARGE SCALE GENOMIC DNA]</scope>
</reference>
<protein>
    <submittedName>
        <fullName evidence="1">Uncharacterized protein</fullName>
    </submittedName>
</protein>
<evidence type="ECO:0000313" key="1">
    <source>
        <dbReference type="EMBL" id="GFN99278.1"/>
    </source>
</evidence>